<dbReference type="OrthoDB" id="411368at2"/>
<comment type="caution">
    <text evidence="4">The sequence shown here is derived from an EMBL/GenBank/DDBJ whole genome shotgun (WGS) entry which is preliminary data.</text>
</comment>
<feature type="transmembrane region" description="Helical" evidence="3">
    <location>
        <begin position="21"/>
        <end position="41"/>
    </location>
</feature>
<feature type="transmembrane region" description="Helical" evidence="3">
    <location>
        <begin position="162"/>
        <end position="179"/>
    </location>
</feature>
<dbReference type="AlphaFoldDB" id="A0A369BAL4"/>
<evidence type="ECO:0000313" key="5">
    <source>
        <dbReference type="Proteomes" id="UP000253034"/>
    </source>
</evidence>
<keyword evidence="1 3" id="KW-0812">Transmembrane</keyword>
<keyword evidence="2 3" id="KW-1133">Transmembrane helix</keyword>
<evidence type="ECO:0000256" key="1">
    <source>
        <dbReference type="ARBA" id="ARBA00022692"/>
    </source>
</evidence>
<proteinExistence type="predicted"/>
<dbReference type="InterPro" id="IPR009825">
    <property type="entry name" value="ECF_substrate-spec-like"/>
</dbReference>
<dbReference type="Gene3D" id="1.10.1760.20">
    <property type="match status" value="1"/>
</dbReference>
<feature type="transmembrane region" description="Helical" evidence="3">
    <location>
        <begin position="122"/>
        <end position="142"/>
    </location>
</feature>
<gene>
    <name evidence="4" type="ORF">DFR58_107103</name>
</gene>
<dbReference type="GO" id="GO:0016020">
    <property type="term" value="C:membrane"/>
    <property type="evidence" value="ECO:0007669"/>
    <property type="project" value="InterPro"/>
</dbReference>
<reference evidence="4 5" key="1">
    <citation type="submission" date="2018-07" db="EMBL/GenBank/DDBJ databases">
        <title>Genomic Encyclopedia of Type Strains, Phase IV (KMG-IV): sequencing the most valuable type-strain genomes for metagenomic binning, comparative biology and taxonomic classification.</title>
        <authorList>
            <person name="Goeker M."/>
        </authorList>
    </citation>
    <scope>NUCLEOTIDE SEQUENCE [LARGE SCALE GENOMIC DNA]</scope>
    <source>
        <strain evidence="4 5">DSM 27016</strain>
    </source>
</reference>
<keyword evidence="3" id="KW-0472">Membrane</keyword>
<evidence type="ECO:0000256" key="2">
    <source>
        <dbReference type="ARBA" id="ARBA00022989"/>
    </source>
</evidence>
<sequence>MQKNYVRNLEVNAAGNTGFKLRDMVVCGLLIAMVFISTAFINIRLPFSINGGLIHLGNVALFLSAIIFGKKKGAIAGAFGMALFDVLSPYVIWAPFTFVIRGVMGYIIGSVSHAAQRNGEKALWNWLAILLGGVWMVAGYYGAEGLIYGNWISPMTSIPGNLVQIAAGAFGAIPAAYCIKKFKLAV</sequence>
<keyword evidence="5" id="KW-1185">Reference proteome</keyword>
<evidence type="ECO:0000313" key="4">
    <source>
        <dbReference type="EMBL" id="RCX17557.1"/>
    </source>
</evidence>
<dbReference type="RefSeq" id="WP_114297271.1">
    <property type="nucleotide sequence ID" value="NZ_QPJT01000007.1"/>
</dbReference>
<evidence type="ECO:0000256" key="3">
    <source>
        <dbReference type="SAM" id="Phobius"/>
    </source>
</evidence>
<dbReference type="EMBL" id="QPJT01000007">
    <property type="protein sequence ID" value="RCX17557.1"/>
    <property type="molecule type" value="Genomic_DNA"/>
</dbReference>
<dbReference type="Proteomes" id="UP000253034">
    <property type="component" value="Unassembled WGS sequence"/>
</dbReference>
<accession>A0A369BAL4</accession>
<dbReference type="Pfam" id="PF07155">
    <property type="entry name" value="ECF-ribofla_trS"/>
    <property type="match status" value="1"/>
</dbReference>
<feature type="transmembrane region" description="Helical" evidence="3">
    <location>
        <begin position="47"/>
        <end position="68"/>
    </location>
</feature>
<feature type="transmembrane region" description="Helical" evidence="3">
    <location>
        <begin position="98"/>
        <end position="115"/>
    </location>
</feature>
<organism evidence="4 5">
    <name type="scientific">Anaerobacterium chartisolvens</name>
    <dbReference type="NCBI Taxonomy" id="1297424"/>
    <lineage>
        <taxon>Bacteria</taxon>
        <taxon>Bacillati</taxon>
        <taxon>Bacillota</taxon>
        <taxon>Clostridia</taxon>
        <taxon>Eubacteriales</taxon>
        <taxon>Oscillospiraceae</taxon>
        <taxon>Anaerobacterium</taxon>
    </lineage>
</organism>
<dbReference type="PANTHER" id="PTHR37815">
    <property type="entry name" value="UPF0397 PROTEIN BC_2624-RELATED"/>
    <property type="match status" value="1"/>
</dbReference>
<protein>
    <submittedName>
        <fullName evidence="4">Putative membrane protein</fullName>
    </submittedName>
</protein>
<name>A0A369BAL4_9FIRM</name>
<dbReference type="PANTHER" id="PTHR37815:SF3">
    <property type="entry name" value="UPF0397 PROTEIN SPR0429"/>
    <property type="match status" value="1"/>
</dbReference>